<reference evidence="2" key="1">
    <citation type="submission" date="2023-03" db="EMBL/GenBank/DDBJ databases">
        <title>Mating type loci evolution in Malassezia.</title>
        <authorList>
            <person name="Coelho M.A."/>
        </authorList>
    </citation>
    <scope>NUCLEOTIDE SEQUENCE</scope>
    <source>
        <strain evidence="2">CBS 9557</strain>
    </source>
</reference>
<dbReference type="Proteomes" id="UP001213623">
    <property type="component" value="Chromosome 6"/>
</dbReference>
<dbReference type="AlphaFoldDB" id="A0AAF0EP76"/>
<organism evidence="2 3">
    <name type="scientific">Malassezia nana</name>
    <dbReference type="NCBI Taxonomy" id="180528"/>
    <lineage>
        <taxon>Eukaryota</taxon>
        <taxon>Fungi</taxon>
        <taxon>Dikarya</taxon>
        <taxon>Basidiomycota</taxon>
        <taxon>Ustilaginomycotina</taxon>
        <taxon>Malasseziomycetes</taxon>
        <taxon>Malasseziales</taxon>
        <taxon>Malasseziaceae</taxon>
        <taxon>Malassezia</taxon>
    </lineage>
</organism>
<feature type="region of interest" description="Disordered" evidence="1">
    <location>
        <begin position="218"/>
        <end position="331"/>
    </location>
</feature>
<protein>
    <submittedName>
        <fullName evidence="2">Uncharacterized protein</fullName>
    </submittedName>
</protein>
<evidence type="ECO:0000256" key="1">
    <source>
        <dbReference type="SAM" id="MobiDB-lite"/>
    </source>
</evidence>
<accession>A0AAF0EP76</accession>
<keyword evidence="3" id="KW-1185">Reference proteome</keyword>
<feature type="compositionally biased region" description="Low complexity" evidence="1">
    <location>
        <begin position="237"/>
        <end position="252"/>
    </location>
</feature>
<gene>
    <name evidence="2" type="ORF">MNAN1_003374</name>
</gene>
<evidence type="ECO:0000313" key="2">
    <source>
        <dbReference type="EMBL" id="WFD28364.1"/>
    </source>
</evidence>
<proteinExistence type="predicted"/>
<name>A0AAF0EP76_9BASI</name>
<evidence type="ECO:0000313" key="3">
    <source>
        <dbReference type="Proteomes" id="UP001213623"/>
    </source>
</evidence>
<sequence length="440" mass="47990">MDDAAEAWQATLQASESLEALQDAIFSAEEVIQSHAHIWDSTDTSAARLLVRLDEVRDRLSQAREAAQQACLLPPSPNASERLAQAVSSVHSQFHKIHADALDVELLLENERGVLTAYDMCMQCERLLSKMASDLPHSTTESPGSRAAWEAKQRHTFSTCAQRIAAMRASPPTQPAVQARYAQIESRWEVLQKRCHAEGILEVTDMLASTLAISTPMSKRVAGDDDDARKRRWSLGTPSRLPRTPSSLPRTPHATGRIPSSSQRPRTTGRIRTDRSASASTMGSSPDWIGLSAPAGVDSPSHAAPTRPRSALDRPKTPTTRTPSSLGKRLARRTSFLPRPTHALGQGAHASPVPPVPPLPAALGPYTPHRTSVLGDTKKYVPDHRDALDIGVARVCNARSVPVERLDEPHTSHGDITFRNMREMWIRGRYMLASVAAGSS</sequence>
<dbReference type="EMBL" id="CP119897">
    <property type="protein sequence ID" value="WFD28364.1"/>
    <property type="molecule type" value="Genomic_DNA"/>
</dbReference>